<dbReference type="SUPFAM" id="SSF81383">
    <property type="entry name" value="F-box domain"/>
    <property type="match status" value="1"/>
</dbReference>
<reference evidence="5" key="3">
    <citation type="submission" date="2015-04" db="UniProtKB">
        <authorList>
            <consortium name="EnsemblPlants"/>
        </authorList>
    </citation>
    <scope>IDENTIFICATION</scope>
    <source>
        <strain evidence="5">cv. Jemalong A17</strain>
    </source>
</reference>
<dbReference type="InterPro" id="IPR001810">
    <property type="entry name" value="F-box_dom"/>
</dbReference>
<keyword evidence="6" id="KW-1185">Reference proteome</keyword>
<reference evidence="4 6" key="1">
    <citation type="journal article" date="2011" name="Nature">
        <title>The Medicago genome provides insight into the evolution of rhizobial symbioses.</title>
        <authorList>
            <person name="Young N.D."/>
            <person name="Debelle F."/>
            <person name="Oldroyd G.E."/>
            <person name="Geurts R."/>
            <person name="Cannon S.B."/>
            <person name="Udvardi M.K."/>
            <person name="Benedito V.A."/>
            <person name="Mayer K.F."/>
            <person name="Gouzy J."/>
            <person name="Schoof H."/>
            <person name="Van de Peer Y."/>
            <person name="Proost S."/>
            <person name="Cook D.R."/>
            <person name="Meyers B.C."/>
            <person name="Spannagl M."/>
            <person name="Cheung F."/>
            <person name="De Mita S."/>
            <person name="Krishnakumar V."/>
            <person name="Gundlach H."/>
            <person name="Zhou S."/>
            <person name="Mudge J."/>
            <person name="Bharti A.K."/>
            <person name="Murray J.D."/>
            <person name="Naoumkina M.A."/>
            <person name="Rosen B."/>
            <person name="Silverstein K.A."/>
            <person name="Tang H."/>
            <person name="Rombauts S."/>
            <person name="Zhao P.X."/>
            <person name="Zhou P."/>
            <person name="Barbe V."/>
            <person name="Bardou P."/>
            <person name="Bechner M."/>
            <person name="Bellec A."/>
            <person name="Berger A."/>
            <person name="Berges H."/>
            <person name="Bidwell S."/>
            <person name="Bisseling T."/>
            <person name="Choisne N."/>
            <person name="Couloux A."/>
            <person name="Denny R."/>
            <person name="Deshpande S."/>
            <person name="Dai X."/>
            <person name="Doyle J.J."/>
            <person name="Dudez A.M."/>
            <person name="Farmer A.D."/>
            <person name="Fouteau S."/>
            <person name="Franken C."/>
            <person name="Gibelin C."/>
            <person name="Gish J."/>
            <person name="Goldstein S."/>
            <person name="Gonzalez A.J."/>
            <person name="Green P.J."/>
            <person name="Hallab A."/>
            <person name="Hartog M."/>
            <person name="Hua A."/>
            <person name="Humphray S.J."/>
            <person name="Jeong D.H."/>
            <person name="Jing Y."/>
            <person name="Jocker A."/>
            <person name="Kenton S.M."/>
            <person name="Kim D.J."/>
            <person name="Klee K."/>
            <person name="Lai H."/>
            <person name="Lang C."/>
            <person name="Lin S."/>
            <person name="Macmil S.L."/>
            <person name="Magdelenat G."/>
            <person name="Matthews L."/>
            <person name="McCorrison J."/>
            <person name="Monaghan E.L."/>
            <person name="Mun J.H."/>
            <person name="Najar F.Z."/>
            <person name="Nicholson C."/>
            <person name="Noirot C."/>
            <person name="O'Bleness M."/>
            <person name="Paule C.R."/>
            <person name="Poulain J."/>
            <person name="Prion F."/>
            <person name="Qin B."/>
            <person name="Qu C."/>
            <person name="Retzel E.F."/>
            <person name="Riddle C."/>
            <person name="Sallet E."/>
            <person name="Samain S."/>
            <person name="Samson N."/>
            <person name="Sanders I."/>
            <person name="Saurat O."/>
            <person name="Scarpelli C."/>
            <person name="Schiex T."/>
            <person name="Segurens B."/>
            <person name="Severin A.J."/>
            <person name="Sherrier D.J."/>
            <person name="Shi R."/>
            <person name="Sims S."/>
            <person name="Singer S.R."/>
            <person name="Sinharoy S."/>
            <person name="Sterck L."/>
            <person name="Viollet A."/>
            <person name="Wang B.B."/>
            <person name="Wang K."/>
            <person name="Wang M."/>
            <person name="Wang X."/>
            <person name="Warfsmann J."/>
            <person name="Weissenbach J."/>
            <person name="White D.D."/>
            <person name="White J.D."/>
            <person name="Wiley G.B."/>
            <person name="Wincker P."/>
            <person name="Xing Y."/>
            <person name="Yang L."/>
            <person name="Yao Z."/>
            <person name="Ying F."/>
            <person name="Zhai J."/>
            <person name="Zhou L."/>
            <person name="Zuber A."/>
            <person name="Denarie J."/>
            <person name="Dixon R.A."/>
            <person name="May G.D."/>
            <person name="Schwartz D.C."/>
            <person name="Rogers J."/>
            <person name="Quetier F."/>
            <person name="Town C.D."/>
            <person name="Roe B.A."/>
        </authorList>
    </citation>
    <scope>NUCLEOTIDE SEQUENCE [LARGE SCALE GENOMIC DNA]</scope>
    <source>
        <strain evidence="4">A17</strain>
        <strain evidence="5 6">cv. Jemalong A17</strain>
    </source>
</reference>
<name>G7KH21_MEDTR</name>
<dbReference type="Pfam" id="PF00646">
    <property type="entry name" value="F-box"/>
    <property type="match status" value="1"/>
</dbReference>
<evidence type="ECO:0000313" key="4">
    <source>
        <dbReference type="EMBL" id="AES99709.1"/>
    </source>
</evidence>
<sequence>MEPCEDRISNLPDDILCHILSFNPTKNAVTTSILSKRWTHLWRCVPILDFTDIKLRDCESILLFNQFVDYFMLSREATGNHSIDSFIVDVEYAASRNHVTSLSIPNLAKWVNLVVQRKVKNLHLLLNLLNDPIPPGFLLPKLPNTIFSCKTLVTLRLSWFHVKGFSFSSVGFGFPLLKTLHLDRVMFVDEREILLLLDGCPVLQDFKSSDVYTSNVVTEESINQVFHNLSLSKLIRADIIDVNCDIPMKALFNSEFLRIQLWEAYTPYDLPTFNNLTHLVINYYLDMFIEVLHHCPKLQILELYQKTQVDWDEENTEGGKEQENWVDPKSTPQFLSLYLRTCTIRDFAFVDLQHDLMLARYILNNARVLQTMTIWSDKEQPQIEKELSLIPMENEVMYGCALLIMLSAPTGKTVGLVNGSVYGWGIMDVGDNIELVNEIANADFSFRKRRSSSTMEVKVGGHIIPQVTPFKYFGFIVQNDIEIVAVKNQRENQVSVSEMRMLRWMSGKTK</sequence>
<evidence type="ECO:0000259" key="2">
    <source>
        <dbReference type="Pfam" id="PF08387"/>
    </source>
</evidence>
<dbReference type="SUPFAM" id="SSF52047">
    <property type="entry name" value="RNI-like"/>
    <property type="match status" value="1"/>
</dbReference>
<dbReference type="PANTHER" id="PTHR31900">
    <property type="entry name" value="F-BOX/RNI SUPERFAMILY PROTEIN-RELATED"/>
    <property type="match status" value="1"/>
</dbReference>
<dbReference type="PaxDb" id="3880-AES99709"/>
<dbReference type="InterPro" id="IPR055411">
    <property type="entry name" value="LRR_FXL15/At3g58940/PEG3-like"/>
</dbReference>
<evidence type="ECO:0000313" key="5">
    <source>
        <dbReference type="EnsemblPlants" id="AES99709"/>
    </source>
</evidence>
<organism evidence="4 6">
    <name type="scientific">Medicago truncatula</name>
    <name type="common">Barrel medic</name>
    <name type="synonym">Medicago tribuloides</name>
    <dbReference type="NCBI Taxonomy" id="3880"/>
    <lineage>
        <taxon>Eukaryota</taxon>
        <taxon>Viridiplantae</taxon>
        <taxon>Streptophyta</taxon>
        <taxon>Embryophyta</taxon>
        <taxon>Tracheophyta</taxon>
        <taxon>Spermatophyta</taxon>
        <taxon>Magnoliopsida</taxon>
        <taxon>eudicotyledons</taxon>
        <taxon>Gunneridae</taxon>
        <taxon>Pentapetalae</taxon>
        <taxon>rosids</taxon>
        <taxon>fabids</taxon>
        <taxon>Fabales</taxon>
        <taxon>Fabaceae</taxon>
        <taxon>Papilionoideae</taxon>
        <taxon>50 kb inversion clade</taxon>
        <taxon>NPAAA clade</taxon>
        <taxon>Hologalegina</taxon>
        <taxon>IRL clade</taxon>
        <taxon>Trifolieae</taxon>
        <taxon>Medicago</taxon>
    </lineage>
</organism>
<dbReference type="EMBL" id="CM001221">
    <property type="protein sequence ID" value="AES99709.1"/>
    <property type="molecule type" value="Genomic_DNA"/>
</dbReference>
<feature type="domain" description="FBD" evidence="2">
    <location>
        <begin position="328"/>
        <end position="374"/>
    </location>
</feature>
<dbReference type="CDD" id="cd22160">
    <property type="entry name" value="F-box_AtFBL13-like"/>
    <property type="match status" value="1"/>
</dbReference>
<dbReference type="InterPro" id="IPR006566">
    <property type="entry name" value="FBD"/>
</dbReference>
<evidence type="ECO:0000259" key="3">
    <source>
        <dbReference type="Pfam" id="PF24758"/>
    </source>
</evidence>
<reference evidence="4 6" key="2">
    <citation type="journal article" date="2014" name="BMC Genomics">
        <title>An improved genome release (version Mt4.0) for the model legume Medicago truncatula.</title>
        <authorList>
            <person name="Tang H."/>
            <person name="Krishnakumar V."/>
            <person name="Bidwell S."/>
            <person name="Rosen B."/>
            <person name="Chan A."/>
            <person name="Zhou S."/>
            <person name="Gentzbittel L."/>
            <person name="Childs K.L."/>
            <person name="Yandell M."/>
            <person name="Gundlach H."/>
            <person name="Mayer K.F."/>
            <person name="Schwartz D.C."/>
            <person name="Town C.D."/>
        </authorList>
    </citation>
    <scope>GENOME REANNOTATION</scope>
    <source>
        <strain evidence="5 6">cv. Jemalong A17</strain>
    </source>
</reference>
<dbReference type="AlphaFoldDB" id="G7KH21"/>
<dbReference type="HOGENOM" id="CLU_010721_1_0_1"/>
<proteinExistence type="predicted"/>
<dbReference type="InterPro" id="IPR050232">
    <property type="entry name" value="FBL13/AtMIF1-like"/>
</dbReference>
<dbReference type="EnsemblPlants" id="AES99709">
    <property type="protein sequence ID" value="AES99709"/>
    <property type="gene ID" value="MTR_5g083890"/>
</dbReference>
<dbReference type="Pfam" id="PF08387">
    <property type="entry name" value="FBD"/>
    <property type="match status" value="1"/>
</dbReference>
<dbReference type="Pfam" id="PF24758">
    <property type="entry name" value="LRR_At5g56370"/>
    <property type="match status" value="1"/>
</dbReference>
<dbReference type="InterPro" id="IPR036047">
    <property type="entry name" value="F-box-like_dom_sf"/>
</dbReference>
<dbReference type="InterPro" id="IPR032675">
    <property type="entry name" value="LRR_dom_sf"/>
</dbReference>
<feature type="domain" description="F-box/LRR-repeat protein 15/At3g58940/PEG3-like LRR" evidence="3">
    <location>
        <begin position="107"/>
        <end position="207"/>
    </location>
</feature>
<accession>G7KH21</accession>
<dbReference type="Proteomes" id="UP000002051">
    <property type="component" value="Chromosome 5"/>
</dbReference>
<protein>
    <submittedName>
        <fullName evidence="4">F-box/RNI/FBD-like domain protein</fullName>
    </submittedName>
</protein>
<dbReference type="InterPro" id="IPR053781">
    <property type="entry name" value="F-box_AtFBL13-like"/>
</dbReference>
<dbReference type="Gene3D" id="1.20.1280.50">
    <property type="match status" value="1"/>
</dbReference>
<dbReference type="Gene3D" id="3.80.10.10">
    <property type="entry name" value="Ribonuclease Inhibitor"/>
    <property type="match status" value="1"/>
</dbReference>
<feature type="domain" description="F-box" evidence="1">
    <location>
        <begin position="8"/>
        <end position="46"/>
    </location>
</feature>
<evidence type="ECO:0000313" key="6">
    <source>
        <dbReference type="Proteomes" id="UP000002051"/>
    </source>
</evidence>
<dbReference type="PANTHER" id="PTHR31900:SF34">
    <property type="entry name" value="EMB|CAB62440.1-RELATED"/>
    <property type="match status" value="1"/>
</dbReference>
<evidence type="ECO:0000259" key="1">
    <source>
        <dbReference type="Pfam" id="PF00646"/>
    </source>
</evidence>
<gene>
    <name evidence="4" type="ordered locus">MTR_5g083890</name>
</gene>